<sequence length="117" mass="12903">MAIIKVKGTVTKVFWEAKGLVVTESYTTRSGDTVDKQFTVWLKQPTTLDIGDTVQVEGLMSVEIEPWLNQDGSPKLNREGQPGQSIKVSINNPLVVPAEPLQVIKGIFEPTHEPSPF</sequence>
<reference evidence="1" key="1">
    <citation type="submission" date="2020-04" db="EMBL/GenBank/DDBJ databases">
        <authorList>
            <person name="Chiriac C."/>
            <person name="Salcher M."/>
            <person name="Ghai R."/>
            <person name="Kavagutti S V."/>
        </authorList>
    </citation>
    <scope>NUCLEOTIDE SEQUENCE</scope>
</reference>
<evidence type="ECO:0000313" key="1">
    <source>
        <dbReference type="EMBL" id="CAB4154271.1"/>
    </source>
</evidence>
<dbReference type="EMBL" id="LR796611">
    <property type="protein sequence ID" value="CAB4154271.1"/>
    <property type="molecule type" value="Genomic_DNA"/>
</dbReference>
<accession>A0A6J5NA05</accession>
<protein>
    <submittedName>
        <fullName evidence="1">Uncharacterized protein</fullName>
    </submittedName>
</protein>
<organism evidence="1">
    <name type="scientific">uncultured Caudovirales phage</name>
    <dbReference type="NCBI Taxonomy" id="2100421"/>
    <lineage>
        <taxon>Viruses</taxon>
        <taxon>Duplodnaviria</taxon>
        <taxon>Heunggongvirae</taxon>
        <taxon>Uroviricota</taxon>
        <taxon>Caudoviricetes</taxon>
        <taxon>Peduoviridae</taxon>
        <taxon>Maltschvirus</taxon>
        <taxon>Maltschvirus maltsch</taxon>
    </lineage>
</organism>
<gene>
    <name evidence="1" type="ORF">UFOVP631_28</name>
</gene>
<proteinExistence type="predicted"/>
<name>A0A6J5NA05_9CAUD</name>